<dbReference type="SUPFAM" id="SSF53067">
    <property type="entry name" value="Actin-like ATPase domain"/>
    <property type="match status" value="2"/>
</dbReference>
<dbReference type="CDD" id="cd24079">
    <property type="entry name" value="ASKHA_NBD_PG1100-like"/>
    <property type="match status" value="1"/>
</dbReference>
<dbReference type="Gene3D" id="1.10.720.160">
    <property type="match status" value="1"/>
</dbReference>
<evidence type="ECO:0000313" key="1">
    <source>
        <dbReference type="EMBL" id="EGC20673.1"/>
    </source>
</evidence>
<proteinExistence type="predicted"/>
<evidence type="ECO:0008006" key="3">
    <source>
        <dbReference type="Google" id="ProtNLM"/>
    </source>
</evidence>
<reference evidence="1 2" key="1">
    <citation type="submission" date="2011-01" db="EMBL/GenBank/DDBJ databases">
        <authorList>
            <person name="Muzny D."/>
            <person name="Qin X."/>
            <person name="Deng J."/>
            <person name="Jiang H."/>
            <person name="Liu Y."/>
            <person name="Qu J."/>
            <person name="Song X.-Z."/>
            <person name="Zhang L."/>
            <person name="Thornton R."/>
            <person name="Coyle M."/>
            <person name="Francisco L."/>
            <person name="Jackson L."/>
            <person name="Javaid M."/>
            <person name="Korchina V."/>
            <person name="Kovar C."/>
            <person name="Mata R."/>
            <person name="Mathew T."/>
            <person name="Ngo R."/>
            <person name="Nguyen L."/>
            <person name="Nguyen N."/>
            <person name="Okwuonu G."/>
            <person name="Ongeri F."/>
            <person name="Pham C."/>
            <person name="Simmons D."/>
            <person name="Wilczek-Boney K."/>
            <person name="Hale W."/>
            <person name="Jakkamsetti A."/>
            <person name="Pham P."/>
            <person name="Ruth R."/>
            <person name="San Lucas F."/>
            <person name="Warren J."/>
            <person name="Zhang J."/>
            <person name="Zhao Z."/>
            <person name="Zhou C."/>
            <person name="Zhu D."/>
            <person name="Lee S."/>
            <person name="Bess C."/>
            <person name="Blankenburg K."/>
            <person name="Forbes L."/>
            <person name="Fu Q."/>
            <person name="Gubbala S."/>
            <person name="Hirani K."/>
            <person name="Jayaseelan J.C."/>
            <person name="Lara F."/>
            <person name="Munidasa M."/>
            <person name="Palculict T."/>
            <person name="Patil S."/>
            <person name="Pu L.-L."/>
            <person name="Saada N."/>
            <person name="Tang L."/>
            <person name="Weissenberger G."/>
            <person name="Zhu Y."/>
            <person name="Hemphill L."/>
            <person name="Shang Y."/>
            <person name="Youmans B."/>
            <person name="Ayvaz T."/>
            <person name="Ross M."/>
            <person name="Santibanez J."/>
            <person name="Aqrawi P."/>
            <person name="Gross S."/>
            <person name="Joshi V."/>
            <person name="Fowler G."/>
            <person name="Nazareth L."/>
            <person name="Reid J."/>
            <person name="Worley K."/>
            <person name="Petrosino J."/>
            <person name="Highlander S."/>
            <person name="Gibbs R."/>
        </authorList>
    </citation>
    <scope>NUCLEOTIDE SEQUENCE [LARGE SCALE GENOMIC DNA]</scope>
    <source>
        <strain evidence="1 2">DSM 16608</strain>
    </source>
</reference>
<dbReference type="STRING" id="888743.HMPREF9141_0920"/>
<dbReference type="HOGENOM" id="CLU_084727_0_0_10"/>
<comment type="caution">
    <text evidence="1">The sequence shown here is derived from an EMBL/GenBank/DDBJ whole genome shotgun (WGS) entry which is preliminary data.</text>
</comment>
<dbReference type="PANTHER" id="PTHR43190">
    <property type="entry name" value="N-ACETYL-D-GLUCOSAMINE KINASE"/>
    <property type="match status" value="1"/>
</dbReference>
<dbReference type="AlphaFoldDB" id="F0F5Q4"/>
<sequence>MCKFAGKKKSMILIADSGGSKTDWALVGAQGDRDTHVLKVRTQGLNPFHQSEEFIRKVLEEELKPAMCCAAGQEGCTSGKAGVTERVSRIAFYGAGCTETLSPLVSGALAAAFPSAEIKVESDLLGAAHAVCGHEAGIACILGTGANSCLYDGKRIVENVPPLGYILGDEGSGAVLGKLFLNGIFKGDLPAEIREKYLAWSGLTYREIIDKVYRQPLANRFLAGISVFLRENLRYAAIEALVCRNFDDFFQKNILKYASSAVRMVSAAGGVASAFEHQLRDRAHYFGYQIGKVVAAPIDGLIDYYT</sequence>
<dbReference type="InterPro" id="IPR052519">
    <property type="entry name" value="Euk-type_GlcNAc_Kinase"/>
</dbReference>
<dbReference type="PANTHER" id="PTHR43190:SF3">
    <property type="entry name" value="N-ACETYL-D-GLUCOSAMINE KINASE"/>
    <property type="match status" value="1"/>
</dbReference>
<dbReference type="Proteomes" id="UP000005697">
    <property type="component" value="Unassembled WGS sequence"/>
</dbReference>
<evidence type="ECO:0000313" key="2">
    <source>
        <dbReference type="Proteomes" id="UP000005697"/>
    </source>
</evidence>
<organism evidence="1 2">
    <name type="scientific">Prevotella multiformis DSM 16608</name>
    <dbReference type="NCBI Taxonomy" id="888743"/>
    <lineage>
        <taxon>Bacteria</taxon>
        <taxon>Pseudomonadati</taxon>
        <taxon>Bacteroidota</taxon>
        <taxon>Bacteroidia</taxon>
        <taxon>Bacteroidales</taxon>
        <taxon>Prevotellaceae</taxon>
        <taxon>Prevotella</taxon>
    </lineage>
</organism>
<accession>F0F5Q4</accession>
<name>F0F5Q4_9BACT</name>
<protein>
    <recommendedName>
        <fullName evidence="3">BadF/BadG/BcrA/BcrD ATPase family protein</fullName>
    </recommendedName>
</protein>
<gene>
    <name evidence="1" type="ORF">HMPREF9141_0920</name>
</gene>
<keyword evidence="2" id="KW-1185">Reference proteome</keyword>
<dbReference type="InterPro" id="IPR043129">
    <property type="entry name" value="ATPase_NBD"/>
</dbReference>
<dbReference type="EMBL" id="AEWX01000013">
    <property type="protein sequence ID" value="EGC20673.1"/>
    <property type="molecule type" value="Genomic_DNA"/>
</dbReference>
<dbReference type="eggNOG" id="COG2971">
    <property type="taxonomic scope" value="Bacteria"/>
</dbReference>
<dbReference type="Gene3D" id="3.30.420.40">
    <property type="match status" value="2"/>
</dbReference>